<dbReference type="AlphaFoldDB" id="A0A7H1N5U8"/>
<sequence>MPVVTLRGLLEGARDEWKGQPGTTLALTELPANDVYLRGDAAVLGARAAAAKAPDDGVSDVERQMSGPERRRLQSRLQALGYYPGPIDGQFGVQTRDAIRKFQAANGLASTGRLGIPEATRLLFFDSKPAVP</sequence>
<dbReference type="SUPFAM" id="SSF47090">
    <property type="entry name" value="PGBD-like"/>
    <property type="match status" value="1"/>
</dbReference>
<evidence type="ECO:0000313" key="2">
    <source>
        <dbReference type="EMBL" id="QNT71084.1"/>
    </source>
</evidence>
<dbReference type="Proteomes" id="UP000516369">
    <property type="component" value="Chromosome"/>
</dbReference>
<evidence type="ECO:0000313" key="3">
    <source>
        <dbReference type="Proteomes" id="UP000516369"/>
    </source>
</evidence>
<dbReference type="Pfam" id="PF01471">
    <property type="entry name" value="PG_binding_1"/>
    <property type="match status" value="1"/>
</dbReference>
<organism evidence="2 3">
    <name type="scientific">Defluviicoccus vanus</name>
    <dbReference type="NCBI Taxonomy" id="111831"/>
    <lineage>
        <taxon>Bacteria</taxon>
        <taxon>Pseudomonadati</taxon>
        <taxon>Pseudomonadota</taxon>
        <taxon>Alphaproteobacteria</taxon>
        <taxon>Rhodospirillales</taxon>
        <taxon>Rhodospirillaceae</taxon>
        <taxon>Defluviicoccus</taxon>
    </lineage>
</organism>
<feature type="domain" description="Peptidoglycan binding-like" evidence="1">
    <location>
        <begin position="66"/>
        <end position="115"/>
    </location>
</feature>
<name>A0A7H1N5U8_9PROT</name>
<proteinExistence type="predicted"/>
<dbReference type="Gene3D" id="1.10.101.10">
    <property type="entry name" value="PGBD-like superfamily/PGBD"/>
    <property type="match status" value="1"/>
</dbReference>
<accession>A0A7H1N5U8</accession>
<evidence type="ECO:0000259" key="1">
    <source>
        <dbReference type="Pfam" id="PF01471"/>
    </source>
</evidence>
<dbReference type="EMBL" id="CP053923">
    <property type="protein sequence ID" value="QNT71084.1"/>
    <property type="molecule type" value="Genomic_DNA"/>
</dbReference>
<reference evidence="2 3" key="1">
    <citation type="submission" date="2020-05" db="EMBL/GenBank/DDBJ databases">
        <title>Complete closed genome sequence of Defluviicoccus vanus.</title>
        <authorList>
            <person name="Bessarab I."/>
            <person name="Arumugam K."/>
            <person name="Maszenan A.M."/>
            <person name="Seviour R.J."/>
            <person name="Williams R.B."/>
        </authorList>
    </citation>
    <scope>NUCLEOTIDE SEQUENCE [LARGE SCALE GENOMIC DNA]</scope>
    <source>
        <strain evidence="2 3">Ben 114</strain>
    </source>
</reference>
<dbReference type="InterPro" id="IPR002477">
    <property type="entry name" value="Peptidoglycan-bd-like"/>
</dbReference>
<dbReference type="KEGG" id="dvn:HQ394_02505"/>
<dbReference type="InterPro" id="IPR036365">
    <property type="entry name" value="PGBD-like_sf"/>
</dbReference>
<dbReference type="InterPro" id="IPR036366">
    <property type="entry name" value="PGBDSf"/>
</dbReference>
<protein>
    <submittedName>
        <fullName evidence="2">Peptidoglycan-binding protein</fullName>
    </submittedName>
</protein>
<keyword evidence="3" id="KW-1185">Reference proteome</keyword>
<gene>
    <name evidence="2" type="ORF">HQ394_02505</name>
</gene>